<proteinExistence type="predicted"/>
<dbReference type="EMBL" id="AHIV02000864">
    <property type="protein sequence ID" value="RQX72294.1"/>
    <property type="molecule type" value="Genomic_DNA"/>
</dbReference>
<evidence type="ECO:0000313" key="3">
    <source>
        <dbReference type="Proteomes" id="UP000284452"/>
    </source>
</evidence>
<evidence type="ECO:0000313" key="2">
    <source>
        <dbReference type="EMBL" id="RQX72294.1"/>
    </source>
</evidence>
<dbReference type="AlphaFoldDB" id="A0A425I0X6"/>
<sequence length="186" mass="20934">MKARATSTATELVSVDEVLRHVDAGREKEGKRRSLKKIAVDSEELADGLENAATRTVRFRFLVRNRRGKDSSRRGAPASRGNSKAAPWQRRGTLRRKFTFMEHSRPEGEAMRVIRARRVEHARTLTAVNLLTKEREWARSDLPAATEGERADTRGGTSTNFTEGRSQKEASIDAQEKVSTEVRDTD</sequence>
<name>A0A425I0X6_TOXGO</name>
<comment type="caution">
    <text evidence="2">The sequence shown here is derived from an EMBL/GenBank/DDBJ whole genome shotgun (WGS) entry which is preliminary data.</text>
</comment>
<organism evidence="2 3">
    <name type="scientific">Toxoplasma gondii CAST</name>
    <dbReference type="NCBI Taxonomy" id="943122"/>
    <lineage>
        <taxon>Eukaryota</taxon>
        <taxon>Sar</taxon>
        <taxon>Alveolata</taxon>
        <taxon>Apicomplexa</taxon>
        <taxon>Conoidasida</taxon>
        <taxon>Coccidia</taxon>
        <taxon>Eucoccidiorida</taxon>
        <taxon>Eimeriorina</taxon>
        <taxon>Sarcocystidae</taxon>
        <taxon>Toxoplasma</taxon>
    </lineage>
</organism>
<reference evidence="2 3" key="1">
    <citation type="submission" date="2017-10" db="EMBL/GenBank/DDBJ databases">
        <authorList>
            <person name="Sibley D."/>
            <person name="Venepally P."/>
            <person name="Karamycheva S."/>
            <person name="Hadjithomas M."/>
            <person name="Khan A."/>
            <person name="Brunk B."/>
            <person name="Roos D."/>
            <person name="Caler E."/>
            <person name="Lorenzi H."/>
        </authorList>
    </citation>
    <scope>NUCLEOTIDE SEQUENCE [LARGE SCALE GENOMIC DNA]</scope>
    <source>
        <strain evidence="2 3">CAST</strain>
    </source>
</reference>
<feature type="compositionally biased region" description="Polar residues" evidence="1">
    <location>
        <begin position="155"/>
        <end position="164"/>
    </location>
</feature>
<feature type="compositionally biased region" description="Basic and acidic residues" evidence="1">
    <location>
        <begin position="165"/>
        <end position="186"/>
    </location>
</feature>
<evidence type="ECO:0000256" key="1">
    <source>
        <dbReference type="SAM" id="MobiDB-lite"/>
    </source>
</evidence>
<gene>
    <name evidence="2" type="ORF">TGCAST_309230</name>
</gene>
<dbReference type="Proteomes" id="UP000284452">
    <property type="component" value="Unassembled WGS sequence"/>
</dbReference>
<feature type="region of interest" description="Disordered" evidence="1">
    <location>
        <begin position="66"/>
        <end position="92"/>
    </location>
</feature>
<protein>
    <submittedName>
        <fullName evidence="2">Uncharacterized protein</fullName>
    </submittedName>
</protein>
<dbReference type="VEuPathDB" id="ToxoDB:TGCAST_309230"/>
<feature type="region of interest" description="Disordered" evidence="1">
    <location>
        <begin position="136"/>
        <end position="186"/>
    </location>
</feature>
<accession>A0A425I0X6</accession>